<gene>
    <name evidence="1" type="ORF">LTRI10_LOCUS35076</name>
</gene>
<name>A0AAV2F9Y0_9ROSI</name>
<evidence type="ECO:0000313" key="2">
    <source>
        <dbReference type="Proteomes" id="UP001497516"/>
    </source>
</evidence>
<organism evidence="1 2">
    <name type="scientific">Linum trigynum</name>
    <dbReference type="NCBI Taxonomy" id="586398"/>
    <lineage>
        <taxon>Eukaryota</taxon>
        <taxon>Viridiplantae</taxon>
        <taxon>Streptophyta</taxon>
        <taxon>Embryophyta</taxon>
        <taxon>Tracheophyta</taxon>
        <taxon>Spermatophyta</taxon>
        <taxon>Magnoliopsida</taxon>
        <taxon>eudicotyledons</taxon>
        <taxon>Gunneridae</taxon>
        <taxon>Pentapetalae</taxon>
        <taxon>rosids</taxon>
        <taxon>fabids</taxon>
        <taxon>Malpighiales</taxon>
        <taxon>Linaceae</taxon>
        <taxon>Linum</taxon>
    </lineage>
</organism>
<keyword evidence="2" id="KW-1185">Reference proteome</keyword>
<sequence>MICNRLKGTRRNCTSDRPAVVEGRHRMNCICNAMMNSLMVSNRNWHQNGCQRQSVADIEKRRRHGRIIEFHEIPPPRRRAESATKPH</sequence>
<protein>
    <submittedName>
        <fullName evidence="1">Uncharacterized protein</fullName>
    </submittedName>
</protein>
<proteinExistence type="predicted"/>
<reference evidence="1 2" key="1">
    <citation type="submission" date="2024-04" db="EMBL/GenBank/DDBJ databases">
        <authorList>
            <person name="Fracassetti M."/>
        </authorList>
    </citation>
    <scope>NUCLEOTIDE SEQUENCE [LARGE SCALE GENOMIC DNA]</scope>
</reference>
<accession>A0AAV2F9Y0</accession>
<evidence type="ECO:0000313" key="1">
    <source>
        <dbReference type="EMBL" id="CAL1394583.1"/>
    </source>
</evidence>
<dbReference type="AlphaFoldDB" id="A0AAV2F9Y0"/>
<dbReference type="Proteomes" id="UP001497516">
    <property type="component" value="Chromosome 6"/>
</dbReference>
<dbReference type="EMBL" id="OZ034819">
    <property type="protein sequence ID" value="CAL1394583.1"/>
    <property type="molecule type" value="Genomic_DNA"/>
</dbReference>